<proteinExistence type="predicted"/>
<keyword evidence="2" id="KW-1185">Reference proteome</keyword>
<dbReference type="EMBL" id="CM047747">
    <property type="protein sequence ID" value="KAJ0018710.1"/>
    <property type="molecule type" value="Genomic_DNA"/>
</dbReference>
<sequence length="34" mass="3695">MCIVTLLSTPSRNFSFCQHPCGLEGNPKSSRVQG</sequence>
<name>A0ACC0XK29_9ROSI</name>
<organism evidence="1 2">
    <name type="scientific">Pistacia integerrima</name>
    <dbReference type="NCBI Taxonomy" id="434235"/>
    <lineage>
        <taxon>Eukaryota</taxon>
        <taxon>Viridiplantae</taxon>
        <taxon>Streptophyta</taxon>
        <taxon>Embryophyta</taxon>
        <taxon>Tracheophyta</taxon>
        <taxon>Spermatophyta</taxon>
        <taxon>Magnoliopsida</taxon>
        <taxon>eudicotyledons</taxon>
        <taxon>Gunneridae</taxon>
        <taxon>Pentapetalae</taxon>
        <taxon>rosids</taxon>
        <taxon>malvids</taxon>
        <taxon>Sapindales</taxon>
        <taxon>Anacardiaceae</taxon>
        <taxon>Pistacia</taxon>
    </lineage>
</organism>
<comment type="caution">
    <text evidence="1">The sequence shown here is derived from an EMBL/GenBank/DDBJ whole genome shotgun (WGS) entry which is preliminary data.</text>
</comment>
<dbReference type="Proteomes" id="UP001163603">
    <property type="component" value="Chromosome 12"/>
</dbReference>
<accession>A0ACC0XK29</accession>
<evidence type="ECO:0000313" key="2">
    <source>
        <dbReference type="Proteomes" id="UP001163603"/>
    </source>
</evidence>
<protein>
    <submittedName>
        <fullName evidence="1">Uncharacterized protein</fullName>
    </submittedName>
</protein>
<gene>
    <name evidence="1" type="ORF">Pint_10050</name>
</gene>
<evidence type="ECO:0000313" key="1">
    <source>
        <dbReference type="EMBL" id="KAJ0018710.1"/>
    </source>
</evidence>
<reference evidence="2" key="1">
    <citation type="journal article" date="2023" name="G3 (Bethesda)">
        <title>Genome assembly and association tests identify interacting loci associated with vigor, precocity, and sex in interspecific pistachio rootstocks.</title>
        <authorList>
            <person name="Palmer W."/>
            <person name="Jacygrad E."/>
            <person name="Sagayaradj S."/>
            <person name="Cavanaugh K."/>
            <person name="Han R."/>
            <person name="Bertier L."/>
            <person name="Beede B."/>
            <person name="Kafkas S."/>
            <person name="Golino D."/>
            <person name="Preece J."/>
            <person name="Michelmore R."/>
        </authorList>
    </citation>
    <scope>NUCLEOTIDE SEQUENCE [LARGE SCALE GENOMIC DNA]</scope>
</reference>